<dbReference type="Gene3D" id="3.30.70.240">
    <property type="match status" value="1"/>
</dbReference>
<dbReference type="NCBIfam" id="TIGR01873">
    <property type="entry name" value="cas_CT1978"/>
    <property type="match status" value="1"/>
</dbReference>
<comment type="caution">
    <text evidence="1">The sequence shown here is derived from an EMBL/GenBank/DDBJ whole genome shotgun (WGS) entry which is preliminary data.</text>
</comment>
<gene>
    <name evidence="1" type="ORF">C4K68_22560</name>
</gene>
<dbReference type="AlphaFoldDB" id="A0A2S5KJR2"/>
<proteinExistence type="predicted"/>
<protein>
    <submittedName>
        <fullName evidence="1">Type I-E CRISPR-associated endoribonuclease Cas2</fullName>
    </submittedName>
</protein>
<dbReference type="OrthoDB" id="8527479at2"/>
<evidence type="ECO:0000313" key="2">
    <source>
        <dbReference type="Proteomes" id="UP000238196"/>
    </source>
</evidence>
<dbReference type="Pfam" id="PF09707">
    <property type="entry name" value="Cas_Cas2CT1978"/>
    <property type="match status" value="1"/>
</dbReference>
<reference evidence="1 2" key="1">
    <citation type="submission" date="2018-02" db="EMBL/GenBank/DDBJ databases">
        <title>novel marine gammaproteobacteria from coastal saline agro ecosystem.</title>
        <authorList>
            <person name="Krishnan R."/>
            <person name="Ramesh Kumar N."/>
        </authorList>
    </citation>
    <scope>NUCLEOTIDE SEQUENCE [LARGE SCALE GENOMIC DNA]</scope>
    <source>
        <strain evidence="1 2">228</strain>
    </source>
</reference>
<dbReference type="Proteomes" id="UP000238196">
    <property type="component" value="Unassembled WGS sequence"/>
</dbReference>
<evidence type="ECO:0000313" key="1">
    <source>
        <dbReference type="EMBL" id="PPC75074.1"/>
    </source>
</evidence>
<dbReference type="InterPro" id="IPR010152">
    <property type="entry name" value="CRISPR-assoc_prot_Cas2_sub"/>
</dbReference>
<accession>A0A2S5KJR2</accession>
<sequence length="97" mass="11126">MSMLVVVTENVPPRLRGRLAVWLLEVRAGVYIGDTSRRIREMIWEQINALAEQGNVVMAWATNTESGFDFQTYGSNRRMPVDWDGLRLVSFLPVENQ</sequence>
<name>A0A2S5KJR2_9PROT</name>
<organism evidence="1 2">
    <name type="scientific">Proteobacteria bacterium 228</name>
    <dbReference type="NCBI Taxonomy" id="2083153"/>
    <lineage>
        <taxon>Bacteria</taxon>
        <taxon>Pseudomonadati</taxon>
        <taxon>Pseudomonadota</taxon>
    </lineage>
</organism>
<dbReference type="EMBL" id="PRLP01000111">
    <property type="protein sequence ID" value="PPC75074.1"/>
    <property type="molecule type" value="Genomic_DNA"/>
</dbReference>